<dbReference type="InterPro" id="IPR031155">
    <property type="entry name" value="DUR"/>
</dbReference>
<feature type="transmembrane region" description="Helical" evidence="8">
    <location>
        <begin position="544"/>
        <end position="563"/>
    </location>
</feature>
<accession>A0A8S3ZPR5</accession>
<evidence type="ECO:0000313" key="9">
    <source>
        <dbReference type="EMBL" id="CAG5131507.1"/>
    </source>
</evidence>
<evidence type="ECO:0000313" key="10">
    <source>
        <dbReference type="Proteomes" id="UP000678393"/>
    </source>
</evidence>
<evidence type="ECO:0008006" key="11">
    <source>
        <dbReference type="Google" id="ProtNLM"/>
    </source>
</evidence>
<dbReference type="PANTHER" id="PTHR46154:SF4">
    <property type="entry name" value="UREA ACTIVE TRANSPORTER"/>
    <property type="match status" value="1"/>
</dbReference>
<name>A0A8S3ZPR5_9EUPU</name>
<feature type="transmembrane region" description="Helical" evidence="8">
    <location>
        <begin position="707"/>
        <end position="729"/>
    </location>
</feature>
<feature type="transmembrane region" description="Helical" evidence="8">
    <location>
        <begin position="37"/>
        <end position="58"/>
    </location>
</feature>
<comment type="subcellular location">
    <subcellularLocation>
        <location evidence="1">Membrane</location>
        <topology evidence="1">Multi-pass membrane protein</topology>
    </subcellularLocation>
</comment>
<evidence type="ECO:0000256" key="4">
    <source>
        <dbReference type="ARBA" id="ARBA00022692"/>
    </source>
</evidence>
<dbReference type="AlphaFoldDB" id="A0A8S3ZPR5"/>
<feature type="transmembrane region" description="Helical" evidence="8">
    <location>
        <begin position="190"/>
        <end position="210"/>
    </location>
</feature>
<proteinExistence type="inferred from homology"/>
<evidence type="ECO:0000256" key="7">
    <source>
        <dbReference type="RuleBase" id="RU362091"/>
    </source>
</evidence>
<keyword evidence="6 8" id="KW-0472">Membrane</keyword>
<comment type="similarity">
    <text evidence="2 7">Belongs to the sodium:solute symporter (SSF) (TC 2.A.21) family.</text>
</comment>
<gene>
    <name evidence="9" type="ORF">CUNI_LOCUS17065</name>
</gene>
<feature type="transmembrane region" description="Helical" evidence="8">
    <location>
        <begin position="217"/>
        <end position="239"/>
    </location>
</feature>
<feature type="transmembrane region" description="Helical" evidence="8">
    <location>
        <begin position="315"/>
        <end position="343"/>
    </location>
</feature>
<dbReference type="InterPro" id="IPR001734">
    <property type="entry name" value="Na/solute_symporter"/>
</dbReference>
<dbReference type="CDD" id="cd11476">
    <property type="entry name" value="SLC5sbd_DUR3"/>
    <property type="match status" value="1"/>
</dbReference>
<feature type="transmembrane region" description="Helical" evidence="8">
    <location>
        <begin position="115"/>
        <end position="133"/>
    </location>
</feature>
<feature type="transmembrane region" description="Helical" evidence="8">
    <location>
        <begin position="159"/>
        <end position="184"/>
    </location>
</feature>
<reference evidence="9" key="1">
    <citation type="submission" date="2021-04" db="EMBL/GenBank/DDBJ databases">
        <authorList>
            <consortium name="Molecular Ecology Group"/>
        </authorList>
    </citation>
    <scope>NUCLEOTIDE SEQUENCE</scope>
</reference>
<dbReference type="OrthoDB" id="10049971at2759"/>
<feature type="transmembrane region" description="Helical" evidence="8">
    <location>
        <begin position="487"/>
        <end position="509"/>
    </location>
</feature>
<feature type="transmembrane region" description="Helical" evidence="8">
    <location>
        <begin position="377"/>
        <end position="404"/>
    </location>
</feature>
<dbReference type="Proteomes" id="UP000678393">
    <property type="component" value="Unassembled WGS sequence"/>
</dbReference>
<dbReference type="PANTHER" id="PTHR46154">
    <property type="match status" value="1"/>
</dbReference>
<evidence type="ECO:0000256" key="1">
    <source>
        <dbReference type="ARBA" id="ARBA00004141"/>
    </source>
</evidence>
<keyword evidence="10" id="KW-1185">Reference proteome</keyword>
<dbReference type="Pfam" id="PF00474">
    <property type="entry name" value="SSF"/>
    <property type="match status" value="1"/>
</dbReference>
<dbReference type="InterPro" id="IPR038377">
    <property type="entry name" value="Na/Glc_symporter_sf"/>
</dbReference>
<feature type="transmembrane region" description="Helical" evidence="8">
    <location>
        <begin position="282"/>
        <end position="303"/>
    </location>
</feature>
<protein>
    <recommendedName>
        <fullName evidence="11">Urea-proton symporter DUR3</fullName>
    </recommendedName>
</protein>
<sequence>MPFSYMNHSSRCREIQNASWGIRTPVGIEPSIEMYEAIIIMLVTGFLALMVAVLFTAIRKHVYKDQDDQVDTSFDAGGKVNAGLTATTIVSQWTWAATLLQSSTVAAKYGISGSFWYAAGATVQIMLFSMLAVQLKTRAPGAKTFLQVIKARFGRRSHIVFCCYALTTNIVVTAMLMLGGSAVIKALVKVISVEYATTLVAAIIGGYTFIGGLGATFYVSYFTTVMLYVIILIFIFNVYEDYGDSSNVLGSADKLFDFISCAKGPDGNKGNSYLTLVSDQGLMFGLINLVGNFGAVFVDQSYWQSAVAAKPKQGVIGFLLGGFAWFAIPFSFSTAMGLGYVALCAEQGQGLLSDAEVNEGLVAPLVAHRLLGKTGELLILSMVLLAVTSTASAEVMAVASIIIYDMYAQYLKPYRLTTDTNSCILCGRGRGRLANPRDKCVCISMTFCTSCHQDTKARNECLRAIKPDYRCPCHGSYRVYNDYLGHLTRWTVIWTTMAVIPFTIILYTIQASLGWVYLFMGILNGSAVIPITLTMFWERLTCEGMISGTIGGTIIALCVWLGVASTYEGGLSDWWNSTGQELAMLSGNLAAILAGGLITVVVSLVRNIRFDPSTGVEIWETTRDIDNPLSPWMEKYQRKLNLYGSHRLENRPSLQEVQKAFKGAKNMAYFMSTIVSGCLVILWPAAMVATGVMSRTEFHGWVKLSEVWAFLSMFAMTVLPLVNEIWDVWAHYTAKQKVRIL</sequence>
<keyword evidence="4 8" id="KW-0812">Transmembrane</keyword>
<dbReference type="GO" id="GO:0015204">
    <property type="term" value="F:urea transmembrane transporter activity"/>
    <property type="evidence" value="ECO:0007669"/>
    <property type="project" value="InterPro"/>
</dbReference>
<evidence type="ECO:0000256" key="6">
    <source>
        <dbReference type="ARBA" id="ARBA00023136"/>
    </source>
</evidence>
<keyword evidence="5 8" id="KW-1133">Transmembrane helix</keyword>
<feature type="transmembrane region" description="Helical" evidence="8">
    <location>
        <begin position="515"/>
        <end position="537"/>
    </location>
</feature>
<evidence type="ECO:0000256" key="2">
    <source>
        <dbReference type="ARBA" id="ARBA00006434"/>
    </source>
</evidence>
<feature type="transmembrane region" description="Helical" evidence="8">
    <location>
        <begin position="668"/>
        <end position="687"/>
    </location>
</feature>
<dbReference type="Gene3D" id="1.20.1730.10">
    <property type="entry name" value="Sodium/glucose cotransporter"/>
    <property type="match status" value="1"/>
</dbReference>
<evidence type="ECO:0000256" key="8">
    <source>
        <dbReference type="SAM" id="Phobius"/>
    </source>
</evidence>
<comment type="caution">
    <text evidence="9">The sequence shown here is derived from an EMBL/GenBank/DDBJ whole genome shotgun (WGS) entry which is preliminary data.</text>
</comment>
<dbReference type="EMBL" id="CAJHNH020004702">
    <property type="protein sequence ID" value="CAG5131507.1"/>
    <property type="molecule type" value="Genomic_DNA"/>
</dbReference>
<feature type="transmembrane region" description="Helical" evidence="8">
    <location>
        <begin position="583"/>
        <end position="605"/>
    </location>
</feature>
<dbReference type="PROSITE" id="PS50283">
    <property type="entry name" value="NA_SOLUT_SYMP_3"/>
    <property type="match status" value="1"/>
</dbReference>
<dbReference type="GO" id="GO:0005886">
    <property type="term" value="C:plasma membrane"/>
    <property type="evidence" value="ECO:0007669"/>
    <property type="project" value="TreeGrafter"/>
</dbReference>
<keyword evidence="3" id="KW-0813">Transport</keyword>
<evidence type="ECO:0000256" key="3">
    <source>
        <dbReference type="ARBA" id="ARBA00022448"/>
    </source>
</evidence>
<evidence type="ECO:0000256" key="5">
    <source>
        <dbReference type="ARBA" id="ARBA00022989"/>
    </source>
</evidence>
<organism evidence="9 10">
    <name type="scientific">Candidula unifasciata</name>
    <dbReference type="NCBI Taxonomy" id="100452"/>
    <lineage>
        <taxon>Eukaryota</taxon>
        <taxon>Metazoa</taxon>
        <taxon>Spiralia</taxon>
        <taxon>Lophotrochozoa</taxon>
        <taxon>Mollusca</taxon>
        <taxon>Gastropoda</taxon>
        <taxon>Heterobranchia</taxon>
        <taxon>Euthyneura</taxon>
        <taxon>Panpulmonata</taxon>
        <taxon>Eupulmonata</taxon>
        <taxon>Stylommatophora</taxon>
        <taxon>Helicina</taxon>
        <taxon>Helicoidea</taxon>
        <taxon>Geomitridae</taxon>
        <taxon>Candidula</taxon>
    </lineage>
</organism>